<reference evidence="1 2" key="1">
    <citation type="submission" date="2016-10" db="EMBL/GenBank/DDBJ databases">
        <authorList>
            <person name="de Groot N.N."/>
        </authorList>
    </citation>
    <scope>NUCLEOTIDE SEQUENCE [LARGE SCALE GENOMIC DNA]</scope>
    <source>
        <strain evidence="1 2">R-24608</strain>
    </source>
</reference>
<evidence type="ECO:0000313" key="2">
    <source>
        <dbReference type="Proteomes" id="UP000183656"/>
    </source>
</evidence>
<sequence>MATAQPLYHAPVFEPTVDELATLKHLELGQSMGMPEALKQHLSGRLVEHGYITKTAQGQFILTDSGRRWIRRQEG</sequence>
<dbReference type="EMBL" id="FPBX01000007">
    <property type="protein sequence ID" value="SFU52705.1"/>
    <property type="molecule type" value="Genomic_DNA"/>
</dbReference>
<name>A0A1I7GWC3_9BURK</name>
<gene>
    <name evidence="1" type="ORF">SAMN04489707_100759</name>
</gene>
<keyword evidence="2" id="KW-1185">Reference proteome</keyword>
<proteinExistence type="predicted"/>
<protein>
    <submittedName>
        <fullName evidence="1">Uncharacterized protein</fullName>
    </submittedName>
</protein>
<dbReference type="AlphaFoldDB" id="A0A1I7GWC3"/>
<organism evidence="1 2">
    <name type="scientific">Paenacidovorax caeni</name>
    <dbReference type="NCBI Taxonomy" id="343013"/>
    <lineage>
        <taxon>Bacteria</taxon>
        <taxon>Pseudomonadati</taxon>
        <taxon>Pseudomonadota</taxon>
        <taxon>Betaproteobacteria</taxon>
        <taxon>Burkholderiales</taxon>
        <taxon>Comamonadaceae</taxon>
        <taxon>Paenacidovorax</taxon>
    </lineage>
</organism>
<dbReference type="OrthoDB" id="8795458at2"/>
<dbReference type="Proteomes" id="UP000183656">
    <property type="component" value="Unassembled WGS sequence"/>
</dbReference>
<accession>A0A1I7GWC3</accession>
<evidence type="ECO:0000313" key="1">
    <source>
        <dbReference type="EMBL" id="SFU52705.1"/>
    </source>
</evidence>
<dbReference type="RefSeq" id="WP_054254962.1">
    <property type="nucleotide sequence ID" value="NZ_CYIG01000003.1"/>
</dbReference>